<feature type="transmembrane region" description="Helical" evidence="2">
    <location>
        <begin position="153"/>
        <end position="175"/>
    </location>
</feature>
<keyword evidence="4" id="KW-1185">Reference proteome</keyword>
<gene>
    <name evidence="3" type="ordered locus">PBPRB1473</name>
</gene>
<reference evidence="4" key="1">
    <citation type="journal article" date="2005" name="Science">
        <title>Life at depth: Photobacterium profundum genome sequence and expression analysis.</title>
        <authorList>
            <person name="Vezzi A."/>
            <person name="Campanaro S."/>
            <person name="D'Angelo M."/>
            <person name="Simonato F."/>
            <person name="Vitulo N."/>
            <person name="Lauro F.M."/>
            <person name="Cestaro A."/>
            <person name="Malacrida G."/>
            <person name="Simionati B."/>
            <person name="Cannata N."/>
            <person name="Romualdi C."/>
            <person name="Bartlett D.H."/>
            <person name="Valle G."/>
        </authorList>
    </citation>
    <scope>NUCLEOTIDE SEQUENCE [LARGE SCALE GENOMIC DNA]</scope>
    <source>
        <strain evidence="4">ATCC BAA-1253 / SS9</strain>
    </source>
</reference>
<dbReference type="STRING" id="298386.PBPRB1473"/>
<dbReference type="eggNOG" id="ENOG5030P7C">
    <property type="taxonomic scope" value="Bacteria"/>
</dbReference>
<feature type="coiled-coil region" evidence="1">
    <location>
        <begin position="174"/>
        <end position="201"/>
    </location>
</feature>
<evidence type="ECO:0000313" key="3">
    <source>
        <dbReference type="EMBL" id="CAG23339.1"/>
    </source>
</evidence>
<protein>
    <submittedName>
        <fullName evidence="3">Uncharacterized protein</fullName>
    </submittedName>
</protein>
<dbReference type="AlphaFoldDB" id="Q6LH91"/>
<dbReference type="Proteomes" id="UP000000593">
    <property type="component" value="Chromosome 2"/>
</dbReference>
<evidence type="ECO:0000256" key="2">
    <source>
        <dbReference type="SAM" id="Phobius"/>
    </source>
</evidence>
<keyword evidence="2" id="KW-1133">Transmembrane helix</keyword>
<dbReference type="RefSeq" id="WP_011221503.1">
    <property type="nucleotide sequence ID" value="NC_006371.1"/>
</dbReference>
<evidence type="ECO:0000313" key="4">
    <source>
        <dbReference type="Proteomes" id="UP000000593"/>
    </source>
</evidence>
<keyword evidence="1" id="KW-0175">Coiled coil</keyword>
<dbReference type="Gene3D" id="1.20.1170.10">
    <property type="match status" value="1"/>
</dbReference>
<evidence type="ECO:0000256" key="1">
    <source>
        <dbReference type="SAM" id="Coils"/>
    </source>
</evidence>
<dbReference type="EMBL" id="CR378679">
    <property type="protein sequence ID" value="CAG23339.1"/>
    <property type="molecule type" value="Genomic_DNA"/>
</dbReference>
<name>Q6LH91_PHOPR</name>
<dbReference type="SUPFAM" id="SSF58100">
    <property type="entry name" value="Bacterial hemolysins"/>
    <property type="match status" value="1"/>
</dbReference>
<organism evidence="3 4">
    <name type="scientific">Photobacterium profundum (strain SS9)</name>
    <dbReference type="NCBI Taxonomy" id="298386"/>
    <lineage>
        <taxon>Bacteria</taxon>
        <taxon>Pseudomonadati</taxon>
        <taxon>Pseudomonadota</taxon>
        <taxon>Gammaproteobacteria</taxon>
        <taxon>Vibrionales</taxon>
        <taxon>Vibrionaceae</taxon>
        <taxon>Photobacterium</taxon>
    </lineage>
</organism>
<sequence>MSGLLTTAIASIKTTEDKLQYLPPLSPDIEGIKVESLSDVNQVVDDITKAQVLIQDFIKQTVPKIKELEQITSQKNASISLVKNNIISLVNQSNKLKQQMNKLTTGIESLSGKVPSFIGKLSGFEVELNEKMSVLQSEVNEKKEMESIDRKKYYYLLALGPCGLIGLAIALGIYFETKKQVNDLECEVSDLNSKIQSFNALKAISNLMVEDLKNVNLKFSRATNLVDFLLGDINNFIVDLNENSPLFVINMMLKAAEMEINSIAIDVS</sequence>
<dbReference type="HOGENOM" id="CLU_1037677_0_0_6"/>
<accession>Q6LH91</accession>
<dbReference type="KEGG" id="ppr:PBPRB1473"/>
<keyword evidence="2" id="KW-0472">Membrane</keyword>
<keyword evidence="2" id="KW-0812">Transmembrane</keyword>
<proteinExistence type="predicted"/>